<keyword evidence="1 3" id="KW-0378">Hydrolase</keyword>
<dbReference type="InterPro" id="IPR050300">
    <property type="entry name" value="GDXG_lipolytic_enzyme"/>
</dbReference>
<dbReference type="PANTHER" id="PTHR48081">
    <property type="entry name" value="AB HYDROLASE SUPERFAMILY PROTEIN C4A8.06C"/>
    <property type="match status" value="1"/>
</dbReference>
<protein>
    <submittedName>
        <fullName evidence="3">Alpha/beta-hydrolase</fullName>
    </submittedName>
</protein>
<dbReference type="OrthoDB" id="2152029at2759"/>
<gene>
    <name evidence="3" type="ORF">GLOTRDRAFT_110329</name>
</gene>
<reference evidence="3 4" key="1">
    <citation type="journal article" date="2012" name="Science">
        <title>The Paleozoic origin of enzymatic lignin decomposition reconstructed from 31 fungal genomes.</title>
        <authorList>
            <person name="Floudas D."/>
            <person name="Binder M."/>
            <person name="Riley R."/>
            <person name="Barry K."/>
            <person name="Blanchette R.A."/>
            <person name="Henrissat B."/>
            <person name="Martinez A.T."/>
            <person name="Otillar R."/>
            <person name="Spatafora J.W."/>
            <person name="Yadav J.S."/>
            <person name="Aerts A."/>
            <person name="Benoit I."/>
            <person name="Boyd A."/>
            <person name="Carlson A."/>
            <person name="Copeland A."/>
            <person name="Coutinho P.M."/>
            <person name="de Vries R.P."/>
            <person name="Ferreira P."/>
            <person name="Findley K."/>
            <person name="Foster B."/>
            <person name="Gaskell J."/>
            <person name="Glotzer D."/>
            <person name="Gorecki P."/>
            <person name="Heitman J."/>
            <person name="Hesse C."/>
            <person name="Hori C."/>
            <person name="Igarashi K."/>
            <person name="Jurgens J.A."/>
            <person name="Kallen N."/>
            <person name="Kersten P."/>
            <person name="Kohler A."/>
            <person name="Kuees U."/>
            <person name="Kumar T.K.A."/>
            <person name="Kuo A."/>
            <person name="LaButti K."/>
            <person name="Larrondo L.F."/>
            <person name="Lindquist E."/>
            <person name="Ling A."/>
            <person name="Lombard V."/>
            <person name="Lucas S."/>
            <person name="Lundell T."/>
            <person name="Martin R."/>
            <person name="McLaughlin D.J."/>
            <person name="Morgenstern I."/>
            <person name="Morin E."/>
            <person name="Murat C."/>
            <person name="Nagy L.G."/>
            <person name="Nolan M."/>
            <person name="Ohm R.A."/>
            <person name="Patyshakuliyeva A."/>
            <person name="Rokas A."/>
            <person name="Ruiz-Duenas F.J."/>
            <person name="Sabat G."/>
            <person name="Salamov A."/>
            <person name="Samejima M."/>
            <person name="Schmutz J."/>
            <person name="Slot J.C."/>
            <person name="St John F."/>
            <person name="Stenlid J."/>
            <person name="Sun H."/>
            <person name="Sun S."/>
            <person name="Syed K."/>
            <person name="Tsang A."/>
            <person name="Wiebenga A."/>
            <person name="Young D."/>
            <person name="Pisabarro A."/>
            <person name="Eastwood D.C."/>
            <person name="Martin F."/>
            <person name="Cullen D."/>
            <person name="Grigoriev I.V."/>
            <person name="Hibbett D.S."/>
        </authorList>
    </citation>
    <scope>NUCLEOTIDE SEQUENCE [LARGE SCALE GENOMIC DNA]</scope>
    <source>
        <strain evidence="3 4">ATCC 11539</strain>
    </source>
</reference>
<evidence type="ECO:0000313" key="3">
    <source>
        <dbReference type="EMBL" id="EPQ56872.1"/>
    </source>
</evidence>
<evidence type="ECO:0000313" key="4">
    <source>
        <dbReference type="Proteomes" id="UP000030669"/>
    </source>
</evidence>
<dbReference type="GeneID" id="19299198"/>
<sequence>MVDVPGFWVFREDSRWANGDGVEVKAAEGERVIIFAPGGGIHALTSPVPYGLALSTHLRVLAINSRPAINPSTAFPAQLLDALAGYSYLTQQLGFKPENIMLVGESAGAYLHLALMTYLGDLKRDGIDFGMVGAAALMSPACNLSRFDARPLRTDFRFPGYRKAIVPLQAYHFPADSLASSPYFSPALAGQFQYLSEAPHKTKVWIQYGDSELFADDIQKLVKRMKEQGVDVREDAVYGGLHCDATIRRAFGKEEGSWVRFLEAVKEMGWADSQASSKSTGVV</sequence>
<evidence type="ECO:0000259" key="2">
    <source>
        <dbReference type="Pfam" id="PF07859"/>
    </source>
</evidence>
<dbReference type="InterPro" id="IPR013094">
    <property type="entry name" value="AB_hydrolase_3"/>
</dbReference>
<name>S7QC02_GLOTA</name>
<dbReference type="RefSeq" id="XP_007864069.1">
    <property type="nucleotide sequence ID" value="XM_007865878.1"/>
</dbReference>
<evidence type="ECO:0000256" key="1">
    <source>
        <dbReference type="ARBA" id="ARBA00022801"/>
    </source>
</evidence>
<accession>S7QC02</accession>
<dbReference type="GO" id="GO:0016787">
    <property type="term" value="F:hydrolase activity"/>
    <property type="evidence" value="ECO:0007669"/>
    <property type="project" value="UniProtKB-KW"/>
</dbReference>
<organism evidence="3 4">
    <name type="scientific">Gloeophyllum trabeum (strain ATCC 11539 / FP-39264 / Madison 617)</name>
    <name type="common">Brown rot fungus</name>
    <dbReference type="NCBI Taxonomy" id="670483"/>
    <lineage>
        <taxon>Eukaryota</taxon>
        <taxon>Fungi</taxon>
        <taxon>Dikarya</taxon>
        <taxon>Basidiomycota</taxon>
        <taxon>Agaricomycotina</taxon>
        <taxon>Agaricomycetes</taxon>
        <taxon>Gloeophyllales</taxon>
        <taxon>Gloeophyllaceae</taxon>
        <taxon>Gloeophyllum</taxon>
    </lineage>
</organism>
<dbReference type="Gene3D" id="3.40.50.1820">
    <property type="entry name" value="alpha/beta hydrolase"/>
    <property type="match status" value="1"/>
</dbReference>
<dbReference type="SUPFAM" id="SSF53474">
    <property type="entry name" value="alpha/beta-Hydrolases"/>
    <property type="match status" value="1"/>
</dbReference>
<dbReference type="PANTHER" id="PTHR48081:SF8">
    <property type="entry name" value="ALPHA_BETA HYDROLASE FOLD-3 DOMAIN-CONTAINING PROTEIN-RELATED"/>
    <property type="match status" value="1"/>
</dbReference>
<dbReference type="Pfam" id="PF07859">
    <property type="entry name" value="Abhydrolase_3"/>
    <property type="match status" value="1"/>
</dbReference>
<dbReference type="OMA" id="VIMYIAG"/>
<proteinExistence type="predicted"/>
<dbReference type="EMBL" id="KB469299">
    <property type="protein sequence ID" value="EPQ56872.1"/>
    <property type="molecule type" value="Genomic_DNA"/>
</dbReference>
<dbReference type="InterPro" id="IPR029058">
    <property type="entry name" value="AB_hydrolase_fold"/>
</dbReference>
<keyword evidence="4" id="KW-1185">Reference proteome</keyword>
<dbReference type="eggNOG" id="ENOG502S7I9">
    <property type="taxonomic scope" value="Eukaryota"/>
</dbReference>
<dbReference type="KEGG" id="gtr:GLOTRDRAFT_110329"/>
<dbReference type="AlphaFoldDB" id="S7QC02"/>
<feature type="domain" description="Alpha/beta hydrolase fold-3" evidence="2">
    <location>
        <begin position="52"/>
        <end position="243"/>
    </location>
</feature>
<dbReference type="HOGENOM" id="CLU_983701_0_0_1"/>
<dbReference type="Proteomes" id="UP000030669">
    <property type="component" value="Unassembled WGS sequence"/>
</dbReference>